<evidence type="ECO:0000313" key="7">
    <source>
        <dbReference type="EMBL" id="KEZ47949.1"/>
    </source>
</evidence>
<dbReference type="InterPro" id="IPR039425">
    <property type="entry name" value="RNA_pol_sigma-70-like"/>
</dbReference>
<evidence type="ECO:0000256" key="1">
    <source>
        <dbReference type="ARBA" id="ARBA00010641"/>
    </source>
</evidence>
<protein>
    <recommendedName>
        <fullName evidence="9">RNA polymerase sigma factor</fullName>
    </recommendedName>
</protein>
<evidence type="ECO:0000259" key="5">
    <source>
        <dbReference type="Pfam" id="PF04542"/>
    </source>
</evidence>
<dbReference type="NCBIfam" id="TIGR02937">
    <property type="entry name" value="sigma70-ECF"/>
    <property type="match status" value="1"/>
</dbReference>
<dbReference type="InterPro" id="IPR013325">
    <property type="entry name" value="RNA_pol_sigma_r2"/>
</dbReference>
<dbReference type="GO" id="GO:0003677">
    <property type="term" value="F:DNA binding"/>
    <property type="evidence" value="ECO:0007669"/>
    <property type="project" value="InterPro"/>
</dbReference>
<reference evidence="7 8" key="1">
    <citation type="journal article" date="2005" name="Int. J. Syst. Evol. Microbiol.">
        <title>Bacillus cibi sp. nov., isolated from jeotgal, a traditional Korean fermented seafood.</title>
        <authorList>
            <person name="Yoon J.H."/>
            <person name="Lee C.H."/>
            <person name="Oh T.K."/>
        </authorList>
    </citation>
    <scope>NUCLEOTIDE SEQUENCE [LARGE SCALE GENOMIC DNA]</scope>
    <source>
        <strain evidence="7 8">DSM 16189</strain>
    </source>
</reference>
<dbReference type="AlphaFoldDB" id="A0A084GKT7"/>
<feature type="domain" description="RNA polymerase sigma factor 70 region 4 type 2" evidence="6">
    <location>
        <begin position="99"/>
        <end position="149"/>
    </location>
</feature>
<dbReference type="Gene3D" id="1.10.10.10">
    <property type="entry name" value="Winged helix-like DNA-binding domain superfamily/Winged helix DNA-binding domain"/>
    <property type="match status" value="1"/>
</dbReference>
<dbReference type="SUPFAM" id="SSF88946">
    <property type="entry name" value="Sigma2 domain of RNA polymerase sigma factors"/>
    <property type="match status" value="1"/>
</dbReference>
<dbReference type="InterPro" id="IPR013324">
    <property type="entry name" value="RNA_pol_sigma_r3/r4-like"/>
</dbReference>
<dbReference type="PANTHER" id="PTHR43133:SF60">
    <property type="entry name" value="RNA POLYMERASE SIGMA FACTOR SIGV"/>
    <property type="match status" value="1"/>
</dbReference>
<comment type="caution">
    <text evidence="7">The sequence shown here is derived from an EMBL/GenBank/DDBJ whole genome shotgun (WGS) entry which is preliminary data.</text>
</comment>
<evidence type="ECO:0000256" key="4">
    <source>
        <dbReference type="ARBA" id="ARBA00023163"/>
    </source>
</evidence>
<keyword evidence="4" id="KW-0804">Transcription</keyword>
<dbReference type="GO" id="GO:0016987">
    <property type="term" value="F:sigma factor activity"/>
    <property type="evidence" value="ECO:0007669"/>
    <property type="project" value="UniProtKB-KW"/>
</dbReference>
<proteinExistence type="inferred from homology"/>
<dbReference type="EMBL" id="JNVC02000015">
    <property type="protein sequence ID" value="KEZ47949.1"/>
    <property type="molecule type" value="Genomic_DNA"/>
</dbReference>
<gene>
    <name evidence="7" type="ORF">GS18_0218370</name>
</gene>
<dbReference type="InterPro" id="IPR013249">
    <property type="entry name" value="RNA_pol_sigma70_r4_t2"/>
</dbReference>
<evidence type="ECO:0000256" key="2">
    <source>
        <dbReference type="ARBA" id="ARBA00023015"/>
    </source>
</evidence>
<dbReference type="Proteomes" id="UP000028549">
    <property type="component" value="Unassembled WGS sequence"/>
</dbReference>
<dbReference type="SUPFAM" id="SSF88659">
    <property type="entry name" value="Sigma3 and sigma4 domains of RNA polymerase sigma factors"/>
    <property type="match status" value="1"/>
</dbReference>
<dbReference type="InterPro" id="IPR036388">
    <property type="entry name" value="WH-like_DNA-bd_sf"/>
</dbReference>
<dbReference type="GO" id="GO:0006352">
    <property type="term" value="P:DNA-templated transcription initiation"/>
    <property type="evidence" value="ECO:0007669"/>
    <property type="project" value="InterPro"/>
</dbReference>
<dbReference type="STRING" id="246786.GS18_0218370"/>
<dbReference type="Pfam" id="PF04542">
    <property type="entry name" value="Sigma70_r2"/>
    <property type="match status" value="1"/>
</dbReference>
<organism evidence="7 8">
    <name type="scientific">Metabacillus indicus</name>
    <name type="common">Bacillus indicus</name>
    <dbReference type="NCBI Taxonomy" id="246786"/>
    <lineage>
        <taxon>Bacteria</taxon>
        <taxon>Bacillati</taxon>
        <taxon>Bacillota</taxon>
        <taxon>Bacilli</taxon>
        <taxon>Bacillales</taxon>
        <taxon>Bacillaceae</taxon>
        <taxon>Metabacillus</taxon>
    </lineage>
</organism>
<evidence type="ECO:0000256" key="3">
    <source>
        <dbReference type="ARBA" id="ARBA00023082"/>
    </source>
</evidence>
<accession>A0A084GKT7</accession>
<dbReference type="InterPro" id="IPR007627">
    <property type="entry name" value="RNA_pol_sigma70_r2"/>
</dbReference>
<keyword evidence="2" id="KW-0805">Transcription regulation</keyword>
<keyword evidence="3" id="KW-0731">Sigma factor</keyword>
<feature type="domain" description="RNA polymerase sigma-70 region 2" evidence="5">
    <location>
        <begin position="9"/>
        <end position="72"/>
    </location>
</feature>
<comment type="similarity">
    <text evidence="1">Belongs to the sigma-70 factor family. ECF subfamily.</text>
</comment>
<dbReference type="CDD" id="cd06171">
    <property type="entry name" value="Sigma70_r4"/>
    <property type="match status" value="1"/>
</dbReference>
<dbReference type="Gene3D" id="1.10.1740.10">
    <property type="match status" value="1"/>
</dbReference>
<sequence length="163" mass="19451">MDGQELERMFSEYGDDVHHFLVYYKGTHDVEDEVQEVFLKAFKSRFRDESHPKTWLISIARRLVIDQWRRKKFLGWMPGVRNVKTPDEILLEHEELSEAYKAISELKAEYRDVILLRIVSELSVEETAHVLGWSRDKVSRTYYRALQKLKQNPRLERGAELEL</sequence>
<dbReference type="Pfam" id="PF08281">
    <property type="entry name" value="Sigma70_r4_2"/>
    <property type="match status" value="1"/>
</dbReference>
<evidence type="ECO:0008006" key="9">
    <source>
        <dbReference type="Google" id="ProtNLM"/>
    </source>
</evidence>
<name>A0A084GKT7_METID</name>
<evidence type="ECO:0000313" key="8">
    <source>
        <dbReference type="Proteomes" id="UP000028549"/>
    </source>
</evidence>
<dbReference type="PANTHER" id="PTHR43133">
    <property type="entry name" value="RNA POLYMERASE ECF-TYPE SIGMA FACTO"/>
    <property type="match status" value="1"/>
</dbReference>
<evidence type="ECO:0000259" key="6">
    <source>
        <dbReference type="Pfam" id="PF08281"/>
    </source>
</evidence>
<dbReference type="InterPro" id="IPR014284">
    <property type="entry name" value="RNA_pol_sigma-70_dom"/>
</dbReference>
<keyword evidence="8" id="KW-1185">Reference proteome</keyword>